<dbReference type="CDD" id="cd11477">
    <property type="entry name" value="SLC5sbd_u1"/>
    <property type="match status" value="1"/>
</dbReference>
<evidence type="ECO:0000256" key="2">
    <source>
        <dbReference type="ARBA" id="ARBA00006434"/>
    </source>
</evidence>
<dbReference type="OrthoDB" id="9814523at2"/>
<accession>A0A2C9C9L8</accession>
<dbReference type="PANTHER" id="PTHR11819">
    <property type="entry name" value="SOLUTE CARRIER FAMILY 5"/>
    <property type="match status" value="1"/>
</dbReference>
<evidence type="ECO:0000313" key="8">
    <source>
        <dbReference type="Proteomes" id="UP000221734"/>
    </source>
</evidence>
<evidence type="ECO:0000256" key="1">
    <source>
        <dbReference type="ARBA" id="ARBA00004141"/>
    </source>
</evidence>
<dbReference type="EMBL" id="LT934425">
    <property type="protein sequence ID" value="SOH02549.1"/>
    <property type="molecule type" value="Genomic_DNA"/>
</dbReference>
<dbReference type="KEGG" id="kst:KSMBR1_0027"/>
<dbReference type="Pfam" id="PF00474">
    <property type="entry name" value="SSF"/>
    <property type="match status" value="1"/>
</dbReference>
<reference evidence="8" key="1">
    <citation type="submission" date="2017-10" db="EMBL/GenBank/DDBJ databases">
        <authorList>
            <person name="Frank J."/>
        </authorList>
    </citation>
    <scope>NUCLEOTIDE SEQUENCE [LARGE SCALE GENOMIC DNA]</scope>
</reference>
<gene>
    <name evidence="7" type="primary">putB</name>
    <name evidence="7" type="ORF">KSMBR1_0027</name>
</gene>
<dbReference type="PANTHER" id="PTHR11819:SF77">
    <property type="entry name" value="SODIUM_GLUCOSE COTRANSPORT PROTEIN"/>
    <property type="match status" value="1"/>
</dbReference>
<comment type="similarity">
    <text evidence="2 6">Belongs to the sodium:solute symporter (SSF) (TC 2.A.21) family.</text>
</comment>
<evidence type="ECO:0000313" key="7">
    <source>
        <dbReference type="EMBL" id="SOH02549.1"/>
    </source>
</evidence>
<dbReference type="AlphaFoldDB" id="A0A2C9C9L8"/>
<sequence>MFERLHYIDVSIILAYLFFTFLIGVYFSRRASKNMDEFFVSGRCLPWWIVGTSMVATTFAADTPLAVSGLVAKGGIWKNWIWWNWGVGGIFAVFLFARLWNRAGITTDAELVELRYDGMAAACLRIYRAVWFGLFQNVLIIAWVMKAMSKIIVTIMGWDQTTIILGLNAEVFAVLVLFLITVVYTTMSGLWGVVATDVVQFIIAMTGSIYLAVASVIKLGGMAEIQRKLAEGHFDVDSVLRIIPKVTPLNHTTPFTEFLALVLIVWVVMYNVDGGGYIAQRLFAAKNERHSMFAYLWFNTAMICLRPWPWIIVGLCGMAYFGKIDDVETYYPLMMKETLPVGMFGVMIAAFFAAFMSTIDTQLNWGASIIVNDCYKRFFRKTSGDKEYVLIARIVIVCLAFLGAFFSFAVKDISQVWIIVFSVTAGIGSVYILRWYWWRVNAWSEISAFSLALAGTFVFKGIPFSNRLSFLKDTIWGKGLSGFYPEQPLFQFPYSIAVSMVVIIPAWIAITFITRPVSQNHLIAFYKKVYPGGPGWKSIAQKVPGYEDQGIKPVTFLHILLGIIVVNCILIGTGKVILGAEVSGIILLLVAIYSGTALFFFLKKQEKRLR</sequence>
<dbReference type="InterPro" id="IPR038377">
    <property type="entry name" value="Na/Glc_symporter_sf"/>
</dbReference>
<dbReference type="Proteomes" id="UP000221734">
    <property type="component" value="Chromosome Kuenenia_stuttgartiensis_MBR1"/>
</dbReference>
<dbReference type="GO" id="GO:0005886">
    <property type="term" value="C:plasma membrane"/>
    <property type="evidence" value="ECO:0007669"/>
    <property type="project" value="TreeGrafter"/>
</dbReference>
<dbReference type="GO" id="GO:0005412">
    <property type="term" value="F:D-glucose:sodium symporter activity"/>
    <property type="evidence" value="ECO:0007669"/>
    <property type="project" value="TreeGrafter"/>
</dbReference>
<comment type="subcellular location">
    <subcellularLocation>
        <location evidence="1">Membrane</location>
        <topology evidence="1">Multi-pass membrane protein</topology>
    </subcellularLocation>
</comment>
<keyword evidence="5" id="KW-0472">Membrane</keyword>
<evidence type="ECO:0000256" key="4">
    <source>
        <dbReference type="ARBA" id="ARBA00022989"/>
    </source>
</evidence>
<organism evidence="7 8">
    <name type="scientific">Kuenenia stuttgartiensis</name>
    <dbReference type="NCBI Taxonomy" id="174633"/>
    <lineage>
        <taxon>Bacteria</taxon>
        <taxon>Pseudomonadati</taxon>
        <taxon>Planctomycetota</taxon>
        <taxon>Candidatus Brocadiia</taxon>
        <taxon>Candidatus Brocadiales</taxon>
        <taxon>Candidatus Brocadiaceae</taxon>
        <taxon>Candidatus Kuenenia</taxon>
    </lineage>
</organism>
<dbReference type="Gene3D" id="1.20.1730.10">
    <property type="entry name" value="Sodium/glucose cotransporter"/>
    <property type="match status" value="1"/>
</dbReference>
<evidence type="ECO:0000256" key="6">
    <source>
        <dbReference type="RuleBase" id="RU362091"/>
    </source>
</evidence>
<keyword evidence="4" id="KW-1133">Transmembrane helix</keyword>
<evidence type="ECO:0000256" key="3">
    <source>
        <dbReference type="ARBA" id="ARBA00022692"/>
    </source>
</evidence>
<dbReference type="InterPro" id="IPR001734">
    <property type="entry name" value="Na/solute_symporter"/>
</dbReference>
<name>A0A2C9C9L8_KUEST</name>
<keyword evidence="3" id="KW-0812">Transmembrane</keyword>
<dbReference type="PROSITE" id="PS50283">
    <property type="entry name" value="NA_SOLUT_SYMP_3"/>
    <property type="match status" value="1"/>
</dbReference>
<keyword evidence="8" id="KW-1185">Reference proteome</keyword>
<dbReference type="RefSeq" id="WP_099323514.1">
    <property type="nucleotide sequence ID" value="NZ_LT934425.1"/>
</dbReference>
<protein>
    <submittedName>
        <fullName evidence="7">Uncharacterized protein</fullName>
    </submittedName>
</protein>
<evidence type="ECO:0000256" key="5">
    <source>
        <dbReference type="ARBA" id="ARBA00023136"/>
    </source>
</evidence>
<proteinExistence type="inferred from homology"/>